<protein>
    <submittedName>
        <fullName evidence="2">Uncharacterized protein</fullName>
    </submittedName>
</protein>
<accession>A0AAD1IZY5</accession>
<evidence type="ECO:0000256" key="1">
    <source>
        <dbReference type="SAM" id="MobiDB-lite"/>
    </source>
</evidence>
<evidence type="ECO:0000313" key="2">
    <source>
        <dbReference type="EMBL" id="BBZ63060.1"/>
    </source>
</evidence>
<feature type="region of interest" description="Disordered" evidence="1">
    <location>
        <begin position="1"/>
        <end position="26"/>
    </location>
</feature>
<dbReference type="EMBL" id="AP022617">
    <property type="protein sequence ID" value="BBZ63060.1"/>
    <property type="molecule type" value="Genomic_DNA"/>
</dbReference>
<evidence type="ECO:0000313" key="3">
    <source>
        <dbReference type="Proteomes" id="UP000466039"/>
    </source>
</evidence>
<feature type="compositionally biased region" description="Low complexity" evidence="1">
    <location>
        <begin position="1"/>
        <end position="22"/>
    </location>
</feature>
<proteinExistence type="predicted"/>
<sequence>MLIAMVPTTTPAVPSTPRSSTARPTADNRVAAIAADPSTSRSSRLRTRERIGSGRTLRGTAHTEFIAFWTAWPTPDPP</sequence>
<dbReference type="AlphaFoldDB" id="A0AAD1IZY5"/>
<organism evidence="2 3">
    <name type="scientific">Mycolicibacterium monacense</name>
    <name type="common">Mycobacterium monacense</name>
    <dbReference type="NCBI Taxonomy" id="85693"/>
    <lineage>
        <taxon>Bacteria</taxon>
        <taxon>Bacillati</taxon>
        <taxon>Actinomycetota</taxon>
        <taxon>Actinomycetes</taxon>
        <taxon>Mycobacteriales</taxon>
        <taxon>Mycobacteriaceae</taxon>
        <taxon>Mycolicibacterium</taxon>
    </lineage>
</organism>
<reference evidence="2 3" key="1">
    <citation type="journal article" date="2019" name="Emerg. Microbes Infect.">
        <title>Comprehensive subspecies identification of 175 nontuberculous mycobacteria species based on 7547 genomic profiles.</title>
        <authorList>
            <person name="Matsumoto Y."/>
            <person name="Kinjo T."/>
            <person name="Motooka D."/>
            <person name="Nabeya D."/>
            <person name="Jung N."/>
            <person name="Uechi K."/>
            <person name="Horii T."/>
            <person name="Iida T."/>
            <person name="Fujita J."/>
            <person name="Nakamura S."/>
        </authorList>
    </citation>
    <scope>NUCLEOTIDE SEQUENCE [LARGE SCALE GENOMIC DNA]</scope>
    <source>
        <strain evidence="2 3">JCM 15658</strain>
    </source>
</reference>
<name>A0AAD1IZY5_MYCMB</name>
<gene>
    <name evidence="2" type="ORF">MMON_43610</name>
</gene>
<dbReference type="Proteomes" id="UP000466039">
    <property type="component" value="Chromosome"/>
</dbReference>
<keyword evidence="3" id="KW-1185">Reference proteome</keyword>